<gene>
    <name evidence="2" type="ORF">D8674_001174</name>
</gene>
<accession>A0A5N5FIQ3</accession>
<feature type="compositionally biased region" description="Basic and acidic residues" evidence="1">
    <location>
        <begin position="1"/>
        <end position="15"/>
    </location>
</feature>
<name>A0A5N5FIQ3_9ROSA</name>
<reference evidence="3" key="2">
    <citation type="submission" date="2019-10" db="EMBL/GenBank/DDBJ databases">
        <title>A de novo genome assembly of a pear dwarfing rootstock.</title>
        <authorList>
            <person name="Wang F."/>
            <person name="Wang J."/>
            <person name="Li S."/>
            <person name="Zhang Y."/>
            <person name="Fang M."/>
            <person name="Ma L."/>
            <person name="Zhao Y."/>
            <person name="Jiang S."/>
        </authorList>
    </citation>
    <scope>NUCLEOTIDE SEQUENCE [LARGE SCALE GENOMIC DNA]</scope>
</reference>
<sequence>MGAEAEKKNEYSSDRLRKRKNPHHEDAILEGGRRESPLCETLQSETIKNVQQHGQSKGGKW</sequence>
<comment type="caution">
    <text evidence="2">The sequence shown here is derived from an EMBL/GenBank/DDBJ whole genome shotgun (WGS) entry which is preliminary data.</text>
</comment>
<dbReference type="AlphaFoldDB" id="A0A5N5FIQ3"/>
<organism evidence="2 3">
    <name type="scientific">Pyrus ussuriensis x Pyrus communis</name>
    <dbReference type="NCBI Taxonomy" id="2448454"/>
    <lineage>
        <taxon>Eukaryota</taxon>
        <taxon>Viridiplantae</taxon>
        <taxon>Streptophyta</taxon>
        <taxon>Embryophyta</taxon>
        <taxon>Tracheophyta</taxon>
        <taxon>Spermatophyta</taxon>
        <taxon>Magnoliopsida</taxon>
        <taxon>eudicotyledons</taxon>
        <taxon>Gunneridae</taxon>
        <taxon>Pentapetalae</taxon>
        <taxon>rosids</taxon>
        <taxon>fabids</taxon>
        <taxon>Rosales</taxon>
        <taxon>Rosaceae</taxon>
        <taxon>Amygdaloideae</taxon>
        <taxon>Maleae</taxon>
        <taxon>Pyrus</taxon>
    </lineage>
</organism>
<dbReference type="Proteomes" id="UP000327157">
    <property type="component" value="Chromosome 1"/>
</dbReference>
<dbReference type="EMBL" id="SMOL01000768">
    <property type="protein sequence ID" value="KAB2598254.1"/>
    <property type="molecule type" value="Genomic_DNA"/>
</dbReference>
<evidence type="ECO:0000313" key="2">
    <source>
        <dbReference type="EMBL" id="KAB2598254.1"/>
    </source>
</evidence>
<feature type="compositionally biased region" description="Polar residues" evidence="1">
    <location>
        <begin position="41"/>
        <end position="55"/>
    </location>
</feature>
<keyword evidence="3" id="KW-1185">Reference proteome</keyword>
<feature type="region of interest" description="Disordered" evidence="1">
    <location>
        <begin position="1"/>
        <end position="61"/>
    </location>
</feature>
<reference evidence="2 3" key="1">
    <citation type="submission" date="2019-09" db="EMBL/GenBank/DDBJ databases">
        <authorList>
            <person name="Ou C."/>
        </authorList>
    </citation>
    <scope>NUCLEOTIDE SEQUENCE [LARGE SCALE GENOMIC DNA]</scope>
    <source>
        <strain evidence="2">S2</strain>
        <tissue evidence="2">Leaf</tissue>
    </source>
</reference>
<proteinExistence type="predicted"/>
<protein>
    <submittedName>
        <fullName evidence="2">Uncharacterized protein</fullName>
    </submittedName>
</protein>
<feature type="compositionally biased region" description="Basic and acidic residues" evidence="1">
    <location>
        <begin position="23"/>
        <end position="37"/>
    </location>
</feature>
<evidence type="ECO:0000313" key="3">
    <source>
        <dbReference type="Proteomes" id="UP000327157"/>
    </source>
</evidence>
<evidence type="ECO:0000256" key="1">
    <source>
        <dbReference type="SAM" id="MobiDB-lite"/>
    </source>
</evidence>
<reference evidence="2 3" key="3">
    <citation type="submission" date="2019-11" db="EMBL/GenBank/DDBJ databases">
        <title>A de novo genome assembly of a pear dwarfing rootstock.</title>
        <authorList>
            <person name="Wang F."/>
            <person name="Wang J."/>
            <person name="Li S."/>
            <person name="Zhang Y."/>
            <person name="Fang M."/>
            <person name="Ma L."/>
            <person name="Zhao Y."/>
            <person name="Jiang S."/>
        </authorList>
    </citation>
    <scope>NUCLEOTIDE SEQUENCE [LARGE SCALE GENOMIC DNA]</scope>
    <source>
        <strain evidence="2">S2</strain>
        <tissue evidence="2">Leaf</tissue>
    </source>
</reference>